<sequence length="160" mass="18321">MSELLKSQRLMEKAQADVRGVCKTKGNVEETDLDELKYLKLVIKETLRLHPPGPLLLPRECREKCEIKGYEIPSKPKSWSMHGQLEEILNIGLMLKVLFPCDSLIVQLTIRGHILSISHLEPDGEYVPVFHSDWQILTLYLHSSYSTLIGNLPMGQRMKI</sequence>
<reference evidence="1 2" key="1">
    <citation type="journal article" date="2021" name="Hortic Res">
        <title>High-quality reference genome and annotation aids understanding of berry development for evergreen blueberry (Vaccinium darrowii).</title>
        <authorList>
            <person name="Yu J."/>
            <person name="Hulse-Kemp A.M."/>
            <person name="Babiker E."/>
            <person name="Staton M."/>
        </authorList>
    </citation>
    <scope>NUCLEOTIDE SEQUENCE [LARGE SCALE GENOMIC DNA]</scope>
    <source>
        <strain evidence="2">cv. NJ 8807/NJ 8810</strain>
        <tissue evidence="1">Young leaf</tissue>
    </source>
</reference>
<protein>
    <submittedName>
        <fullName evidence="1">Uncharacterized protein</fullName>
    </submittedName>
</protein>
<proteinExistence type="predicted"/>
<dbReference type="Proteomes" id="UP000828048">
    <property type="component" value="Chromosome 3"/>
</dbReference>
<accession>A0ACB7YZX6</accession>
<gene>
    <name evidence="1" type="ORF">Vadar_024706</name>
</gene>
<organism evidence="1 2">
    <name type="scientific">Vaccinium darrowii</name>
    <dbReference type="NCBI Taxonomy" id="229202"/>
    <lineage>
        <taxon>Eukaryota</taxon>
        <taxon>Viridiplantae</taxon>
        <taxon>Streptophyta</taxon>
        <taxon>Embryophyta</taxon>
        <taxon>Tracheophyta</taxon>
        <taxon>Spermatophyta</taxon>
        <taxon>Magnoliopsida</taxon>
        <taxon>eudicotyledons</taxon>
        <taxon>Gunneridae</taxon>
        <taxon>Pentapetalae</taxon>
        <taxon>asterids</taxon>
        <taxon>Ericales</taxon>
        <taxon>Ericaceae</taxon>
        <taxon>Vaccinioideae</taxon>
        <taxon>Vaccinieae</taxon>
        <taxon>Vaccinium</taxon>
    </lineage>
</organism>
<dbReference type="EMBL" id="CM037153">
    <property type="protein sequence ID" value="KAH7858505.1"/>
    <property type="molecule type" value="Genomic_DNA"/>
</dbReference>
<evidence type="ECO:0000313" key="2">
    <source>
        <dbReference type="Proteomes" id="UP000828048"/>
    </source>
</evidence>
<comment type="caution">
    <text evidence="1">The sequence shown here is derived from an EMBL/GenBank/DDBJ whole genome shotgun (WGS) entry which is preliminary data.</text>
</comment>
<keyword evidence="2" id="KW-1185">Reference proteome</keyword>
<name>A0ACB7YZX6_9ERIC</name>
<evidence type="ECO:0000313" key="1">
    <source>
        <dbReference type="EMBL" id="KAH7858505.1"/>
    </source>
</evidence>